<dbReference type="RefSeq" id="WP_174496636.1">
    <property type="nucleotide sequence ID" value="NZ_CADDWK010000008.1"/>
</dbReference>
<dbReference type="InterPro" id="IPR045061">
    <property type="entry name" value="FtsZ/CetZ"/>
</dbReference>
<dbReference type="Proteomes" id="UP000581688">
    <property type="component" value="Unassembled WGS sequence"/>
</dbReference>
<comment type="caution">
    <text evidence="4">The sequence shown here is derived from an EMBL/GenBank/DDBJ whole genome shotgun (WGS) entry which is preliminary data.</text>
</comment>
<dbReference type="PRINTS" id="PR00423">
    <property type="entry name" value="CELLDVISFTSZ"/>
</dbReference>
<dbReference type="SUPFAM" id="SSF55307">
    <property type="entry name" value="Tubulin C-terminal domain-like"/>
    <property type="match status" value="1"/>
</dbReference>
<keyword evidence="1" id="KW-0547">Nucleotide-binding</keyword>
<accession>A0A841Q5Y1</accession>
<dbReference type="PANTHER" id="PTHR30314:SF3">
    <property type="entry name" value="MITOCHONDRIAL DIVISION PROTEIN FSZA"/>
    <property type="match status" value="1"/>
</dbReference>
<dbReference type="GO" id="GO:0032153">
    <property type="term" value="C:cell division site"/>
    <property type="evidence" value="ECO:0007669"/>
    <property type="project" value="TreeGrafter"/>
</dbReference>
<reference evidence="4 5" key="1">
    <citation type="submission" date="2020-08" db="EMBL/GenBank/DDBJ databases">
        <title>Genomic Encyclopedia of Type Strains, Phase IV (KMG-IV): sequencing the most valuable type-strain genomes for metagenomic binning, comparative biology and taxonomic classification.</title>
        <authorList>
            <person name="Goeker M."/>
        </authorList>
    </citation>
    <scope>NUCLEOTIDE SEQUENCE [LARGE SCALE GENOMIC DNA]</scope>
    <source>
        <strain evidence="4 5">DSM 19612</strain>
    </source>
</reference>
<dbReference type="InterPro" id="IPR036525">
    <property type="entry name" value="Tubulin/FtsZ_GTPase_sf"/>
</dbReference>
<keyword evidence="2" id="KW-0342">GTP-binding</keyword>
<feature type="region of interest" description="Disordered" evidence="3">
    <location>
        <begin position="286"/>
        <end position="306"/>
    </location>
</feature>
<dbReference type="PANTHER" id="PTHR30314">
    <property type="entry name" value="CELL DIVISION PROTEIN FTSZ-RELATED"/>
    <property type="match status" value="1"/>
</dbReference>
<dbReference type="GO" id="GO:0005737">
    <property type="term" value="C:cytoplasm"/>
    <property type="evidence" value="ECO:0007669"/>
    <property type="project" value="TreeGrafter"/>
</dbReference>
<dbReference type="InterPro" id="IPR008280">
    <property type="entry name" value="Tub_FtsZ_C"/>
</dbReference>
<protein>
    <submittedName>
        <fullName evidence="4">Cell division protein FtsZ</fullName>
    </submittedName>
</protein>
<dbReference type="GO" id="GO:0005525">
    <property type="term" value="F:GTP binding"/>
    <property type="evidence" value="ECO:0007669"/>
    <property type="project" value="UniProtKB-KW"/>
</dbReference>
<evidence type="ECO:0000256" key="3">
    <source>
        <dbReference type="SAM" id="MobiDB-lite"/>
    </source>
</evidence>
<dbReference type="SUPFAM" id="SSF52490">
    <property type="entry name" value="Tubulin nucleotide-binding domain-like"/>
    <property type="match status" value="1"/>
</dbReference>
<dbReference type="Gene3D" id="3.40.50.1440">
    <property type="entry name" value="Tubulin/FtsZ, GTPase domain"/>
    <property type="match status" value="1"/>
</dbReference>
<sequence length="306" mass="35692">MMNDSITVYNVKHSEFKVKWNQQLNSMDKDDICFYRFVGGNLKETDELIQQLNTLKEKKALLLGVFRFPFRFEGKKRLQTAITQYFRMKELCDAIIFFHGDGMMDMIDSTTTVVEANRIFGSFEEIAIKALEEMVAIPGEMNIDVHDIRTFVKEKKGPLFLHTIEGDSFDEPLKYLISAPYLPENFTDGKQMILNIGYTQEVGMDAFRHINLRLNDLFNKADLVKLGTYFMDEPGNRFKITLLVNGIDDPFPQPDDLKRIPTPPLWLRRKWDIILQKSKNLKIFTQPKENNKEHGNSIEKEDKLHL</sequence>
<evidence type="ECO:0000256" key="1">
    <source>
        <dbReference type="ARBA" id="ARBA00022741"/>
    </source>
</evidence>
<feature type="compositionally biased region" description="Basic and acidic residues" evidence="3">
    <location>
        <begin position="289"/>
        <end position="306"/>
    </location>
</feature>
<evidence type="ECO:0000256" key="2">
    <source>
        <dbReference type="ARBA" id="ARBA00023134"/>
    </source>
</evidence>
<dbReference type="GO" id="GO:0003924">
    <property type="term" value="F:GTPase activity"/>
    <property type="evidence" value="ECO:0007669"/>
    <property type="project" value="InterPro"/>
</dbReference>
<dbReference type="AlphaFoldDB" id="A0A841Q5Y1"/>
<keyword evidence="4" id="KW-0132">Cell division</keyword>
<proteinExistence type="predicted"/>
<evidence type="ECO:0000313" key="4">
    <source>
        <dbReference type="EMBL" id="MBB6453816.1"/>
    </source>
</evidence>
<evidence type="ECO:0000313" key="5">
    <source>
        <dbReference type="Proteomes" id="UP000581688"/>
    </source>
</evidence>
<dbReference type="GO" id="GO:0051301">
    <property type="term" value="P:cell division"/>
    <property type="evidence" value="ECO:0007669"/>
    <property type="project" value="UniProtKB-KW"/>
</dbReference>
<organism evidence="4 5">
    <name type="scientific">Salirhabdus euzebyi</name>
    <dbReference type="NCBI Taxonomy" id="394506"/>
    <lineage>
        <taxon>Bacteria</taxon>
        <taxon>Bacillati</taxon>
        <taxon>Bacillota</taxon>
        <taxon>Bacilli</taxon>
        <taxon>Bacillales</taxon>
        <taxon>Bacillaceae</taxon>
        <taxon>Salirhabdus</taxon>
    </lineage>
</organism>
<dbReference type="EMBL" id="JACHGH010000006">
    <property type="protein sequence ID" value="MBB6453816.1"/>
    <property type="molecule type" value="Genomic_DNA"/>
</dbReference>
<gene>
    <name evidence="4" type="ORF">HNQ94_002267</name>
</gene>
<keyword evidence="5" id="KW-1185">Reference proteome</keyword>
<keyword evidence="4" id="KW-0131">Cell cycle</keyword>
<dbReference type="InterPro" id="IPR003008">
    <property type="entry name" value="Tubulin_FtsZ_GTPase"/>
</dbReference>
<name>A0A841Q5Y1_9BACI</name>